<feature type="domain" description="Large ribosomal subunit protein uL30-like ferredoxin-like fold" evidence="6">
    <location>
        <begin position="5"/>
        <end position="55"/>
    </location>
</feature>
<dbReference type="PIRSF" id="PIRSF002211">
    <property type="entry name" value="Ribosomal_L30_bac-type"/>
    <property type="match status" value="1"/>
</dbReference>
<dbReference type="PANTHER" id="PTHR15892:SF2">
    <property type="entry name" value="LARGE RIBOSOMAL SUBUNIT PROTEIN UL30M"/>
    <property type="match status" value="1"/>
</dbReference>
<dbReference type="GO" id="GO:0022625">
    <property type="term" value="C:cytosolic large ribosomal subunit"/>
    <property type="evidence" value="ECO:0007669"/>
    <property type="project" value="TreeGrafter"/>
</dbReference>
<dbReference type="InterPro" id="IPR016082">
    <property type="entry name" value="Ribosomal_uL30_ferredoxin-like"/>
</dbReference>
<evidence type="ECO:0000256" key="2">
    <source>
        <dbReference type="ARBA" id="ARBA00011838"/>
    </source>
</evidence>
<evidence type="ECO:0000256" key="4">
    <source>
        <dbReference type="ARBA" id="ARBA00023274"/>
    </source>
</evidence>
<evidence type="ECO:0000256" key="3">
    <source>
        <dbReference type="ARBA" id="ARBA00022980"/>
    </source>
</evidence>
<evidence type="ECO:0000256" key="5">
    <source>
        <dbReference type="ARBA" id="ARBA00035492"/>
    </source>
</evidence>
<dbReference type="CDD" id="cd01658">
    <property type="entry name" value="Ribosomal_L30"/>
    <property type="match status" value="1"/>
</dbReference>
<sequence>MSDKIKVTLVKSPIGRDKKIGQVLRGLGLTKLNKTVELENTAAIRGMIVKVSSLVKLADV</sequence>
<dbReference type="NCBIfam" id="TIGR01308">
    <property type="entry name" value="rpmD_bact"/>
    <property type="match status" value="1"/>
</dbReference>
<keyword evidence="3" id="KW-0689">Ribosomal protein</keyword>
<dbReference type="GO" id="GO:0006412">
    <property type="term" value="P:translation"/>
    <property type="evidence" value="ECO:0007669"/>
    <property type="project" value="InterPro"/>
</dbReference>
<name>A0A445MS30_9BACT</name>
<dbReference type="Gene3D" id="3.30.1390.20">
    <property type="entry name" value="Ribosomal protein L30, ferredoxin-like fold domain"/>
    <property type="match status" value="1"/>
</dbReference>
<reference evidence="7" key="1">
    <citation type="submission" date="2018-01" db="EMBL/GenBank/DDBJ databases">
        <authorList>
            <person name="Regsiter A."/>
            <person name="William W."/>
        </authorList>
    </citation>
    <scope>NUCLEOTIDE SEQUENCE</scope>
    <source>
        <strain evidence="7">TRIP AH-1</strain>
    </source>
</reference>
<dbReference type="InterPro" id="IPR036919">
    <property type="entry name" value="Ribo_uL30_ferredoxin-like_sf"/>
</dbReference>
<comment type="subunit">
    <text evidence="2">Part of the 50S ribosomal subunit.</text>
</comment>
<dbReference type="GO" id="GO:0003735">
    <property type="term" value="F:structural constituent of ribosome"/>
    <property type="evidence" value="ECO:0007669"/>
    <property type="project" value="InterPro"/>
</dbReference>
<dbReference type="SUPFAM" id="SSF55129">
    <property type="entry name" value="Ribosomal protein L30p/L7e"/>
    <property type="match status" value="1"/>
</dbReference>
<comment type="similarity">
    <text evidence="1">Belongs to the universal ribosomal protein uL30 family.</text>
</comment>
<dbReference type="HAMAP" id="MF_01371_B">
    <property type="entry name" value="Ribosomal_uL30_B"/>
    <property type="match status" value="1"/>
</dbReference>
<evidence type="ECO:0000259" key="6">
    <source>
        <dbReference type="Pfam" id="PF00327"/>
    </source>
</evidence>
<protein>
    <recommendedName>
        <fullName evidence="5">50S ribosomal protein L30</fullName>
    </recommendedName>
</protein>
<dbReference type="InterPro" id="IPR005996">
    <property type="entry name" value="Ribosomal_uL30_bac-type"/>
</dbReference>
<dbReference type="Pfam" id="PF00327">
    <property type="entry name" value="Ribosomal_L30"/>
    <property type="match status" value="1"/>
</dbReference>
<dbReference type="AlphaFoldDB" id="A0A445MS30"/>
<organism evidence="7">
    <name type="scientific">uncultured Desulfobacterium sp</name>
    <dbReference type="NCBI Taxonomy" id="201089"/>
    <lineage>
        <taxon>Bacteria</taxon>
        <taxon>Pseudomonadati</taxon>
        <taxon>Thermodesulfobacteriota</taxon>
        <taxon>Desulfobacteria</taxon>
        <taxon>Desulfobacterales</taxon>
        <taxon>Desulfobacteriaceae</taxon>
        <taxon>Desulfobacterium</taxon>
        <taxon>environmental samples</taxon>
    </lineage>
</organism>
<proteinExistence type="inferred from homology"/>
<evidence type="ECO:0000313" key="7">
    <source>
        <dbReference type="EMBL" id="SPD72266.1"/>
    </source>
</evidence>
<dbReference type="PANTHER" id="PTHR15892">
    <property type="entry name" value="MITOCHONDRIAL RIBOSOMAL PROTEIN L30"/>
    <property type="match status" value="1"/>
</dbReference>
<dbReference type="EMBL" id="OJIN01000033">
    <property type="protein sequence ID" value="SPD72266.1"/>
    <property type="molecule type" value="Genomic_DNA"/>
</dbReference>
<gene>
    <name evidence="7" type="primary">rpmD</name>
    <name evidence="7" type="ORF">PITCH_A1280012</name>
</gene>
<evidence type="ECO:0000256" key="1">
    <source>
        <dbReference type="ARBA" id="ARBA00007594"/>
    </source>
</evidence>
<accession>A0A445MS30</accession>
<keyword evidence="4" id="KW-0687">Ribonucleoprotein</keyword>